<name>A0AA39KEW4_ARMTA</name>
<sequence>MANKAHPYHMEEMDDDVPPPKYTASAQSSENGFVDMNDVQAPNISYGGYIAAGKGLRSSAFITPDGRISVSLNLKHKLPELPEDHAPDVKEFAVDREWTKFPKMNIVIMIVGSRGDVQPYVALGKRLRSDGHRVRIASHETFRTFVTENGLEFFDIGGNPQDLMSYMVKNPGLVPGVDSLTNGDIPKKRKMLAEMMNGCWLSCYSPCPRTGRTFAADAIIANPPSFAHIHCAQALGIPLQLTFTMPWTATSAFHHPLVNVKDSNAGKGLTNYLTYPLADILTWQGMGDIINKLRTRTLGLTPLSLRSGSGALDTCKVPWTYCMSPALVPKPSDWKNHVDVVGFYFLDLATNYTPPADLAAFLAAGDAPIYIGFGSVVVDDPATMTRTIFEATKQAGVRALVSAGWGGLGGVAIPSHIFILGNIPHDWLFAKGRVAAVVHHGGAGTTAAGLSKGLPTVVVPFFGDQGFWGNMIHRAGAGPAPIPPKSLTVDSLKDAIVFAISPAAKSAALKMAEQIQHDDGVKRGAESFYRYLPLKNMRCDLDPSRIAVWWSPKHRLKLSAFAAQVLADARELNMGSLDAHRSKEYTLDKSVSDPLTGSSTAVFWTVTHFSAGLAKIFYSPVSGIVQTTTAIPQGMMKILTNVHDGLHNMPKLYGSKVRKPGKVTNFKSGLKEAGKEFAYGCYDGITRLVTEPIKGALEDGVIGAMKGSARSFANIVTKTGAGGLGLVTHPINGALKGIRSDFSKEPEERQRTTRMEDGVKEVRQSTSVERNLILRRFREAKATASERKNTILKAVRNMLHGDFEEDMVVEAGPSVQRTGRHDSDWHKAAVRGGARDEKWLPSEQPSHTGSGWSRAEEDDADFLRDMEIAKQLSLEQQRDYERKYGDHI</sequence>
<evidence type="ECO:0000313" key="6">
    <source>
        <dbReference type="Proteomes" id="UP001175211"/>
    </source>
</evidence>
<dbReference type="FunFam" id="3.40.50.2000:FF:000268">
    <property type="entry name" value="Glycosyltransferase family 1 protein"/>
    <property type="match status" value="1"/>
</dbReference>
<evidence type="ECO:0000259" key="4">
    <source>
        <dbReference type="Pfam" id="PF06722"/>
    </source>
</evidence>
<comment type="caution">
    <text evidence="5">The sequence shown here is derived from an EMBL/GenBank/DDBJ whole genome shotgun (WGS) entry which is preliminary data.</text>
</comment>
<evidence type="ECO:0000256" key="1">
    <source>
        <dbReference type="ARBA" id="ARBA00022679"/>
    </source>
</evidence>
<dbReference type="AlphaFoldDB" id="A0AA39KEW4"/>
<dbReference type="EMBL" id="JAUEPS010000017">
    <property type="protein sequence ID" value="KAK0458621.1"/>
    <property type="molecule type" value="Genomic_DNA"/>
</dbReference>
<dbReference type="PANTHER" id="PTHR48050:SF13">
    <property type="entry name" value="STEROL 3-BETA-GLUCOSYLTRANSFERASE UGT80A2"/>
    <property type="match status" value="1"/>
</dbReference>
<evidence type="ECO:0000313" key="5">
    <source>
        <dbReference type="EMBL" id="KAK0458621.1"/>
    </source>
</evidence>
<feature type="region of interest" description="Disordered" evidence="2">
    <location>
        <begin position="815"/>
        <end position="857"/>
    </location>
</feature>
<dbReference type="Pfam" id="PF06722">
    <property type="entry name" value="EryCIII-like_C"/>
    <property type="match status" value="1"/>
</dbReference>
<feature type="region of interest" description="Disordered" evidence="2">
    <location>
        <begin position="743"/>
        <end position="762"/>
    </location>
</feature>
<dbReference type="InterPro" id="IPR050426">
    <property type="entry name" value="Glycosyltransferase_28"/>
</dbReference>
<dbReference type="InterPro" id="IPR002213">
    <property type="entry name" value="UDP_glucos_trans"/>
</dbReference>
<dbReference type="RefSeq" id="XP_060330891.1">
    <property type="nucleotide sequence ID" value="XM_060481869.1"/>
</dbReference>
<feature type="compositionally biased region" description="Basic and acidic residues" evidence="2">
    <location>
        <begin position="819"/>
        <end position="840"/>
    </location>
</feature>
<organism evidence="5 6">
    <name type="scientific">Armillaria tabescens</name>
    <name type="common">Ringless honey mushroom</name>
    <name type="synonym">Agaricus tabescens</name>
    <dbReference type="NCBI Taxonomy" id="1929756"/>
    <lineage>
        <taxon>Eukaryota</taxon>
        <taxon>Fungi</taxon>
        <taxon>Dikarya</taxon>
        <taxon>Basidiomycota</taxon>
        <taxon>Agaricomycotina</taxon>
        <taxon>Agaricomycetes</taxon>
        <taxon>Agaricomycetidae</taxon>
        <taxon>Agaricales</taxon>
        <taxon>Marasmiineae</taxon>
        <taxon>Physalacriaceae</taxon>
        <taxon>Desarmillaria</taxon>
    </lineage>
</organism>
<feature type="domain" description="Glycosyltransferase family 28 N-terminal" evidence="3">
    <location>
        <begin position="106"/>
        <end position="253"/>
    </location>
</feature>
<dbReference type="GeneID" id="85365417"/>
<dbReference type="InterPro" id="IPR004276">
    <property type="entry name" value="GlycoTrans_28_N"/>
</dbReference>
<dbReference type="InterPro" id="IPR010610">
    <property type="entry name" value="EryCIII-like_C"/>
</dbReference>
<feature type="domain" description="Erythromycin biosynthesis protein CIII-like C-terminal" evidence="4">
    <location>
        <begin position="412"/>
        <end position="514"/>
    </location>
</feature>
<feature type="region of interest" description="Disordered" evidence="2">
    <location>
        <begin position="1"/>
        <end position="27"/>
    </location>
</feature>
<dbReference type="GO" id="GO:0016906">
    <property type="term" value="F:sterol 3-beta-glucosyltransferase activity"/>
    <property type="evidence" value="ECO:0007669"/>
    <property type="project" value="UniProtKB-ARBA"/>
</dbReference>
<protein>
    <submittedName>
        <fullName evidence="5">Glycosyltransferase family 1 protein</fullName>
    </submittedName>
</protein>
<accession>A0AA39KEW4</accession>
<dbReference type="Pfam" id="PF03033">
    <property type="entry name" value="Glyco_transf_28"/>
    <property type="match status" value="1"/>
</dbReference>
<dbReference type="GO" id="GO:0005975">
    <property type="term" value="P:carbohydrate metabolic process"/>
    <property type="evidence" value="ECO:0007669"/>
    <property type="project" value="InterPro"/>
</dbReference>
<evidence type="ECO:0000256" key="2">
    <source>
        <dbReference type="SAM" id="MobiDB-lite"/>
    </source>
</evidence>
<dbReference type="CDD" id="cd03784">
    <property type="entry name" value="GT1_Gtf-like"/>
    <property type="match status" value="1"/>
</dbReference>
<keyword evidence="6" id="KW-1185">Reference proteome</keyword>
<proteinExistence type="predicted"/>
<dbReference type="Gene3D" id="3.40.50.2000">
    <property type="entry name" value="Glycogen Phosphorylase B"/>
    <property type="match status" value="2"/>
</dbReference>
<gene>
    <name evidence="5" type="ORF">EV420DRAFT_367784</name>
</gene>
<dbReference type="Proteomes" id="UP001175211">
    <property type="component" value="Unassembled WGS sequence"/>
</dbReference>
<dbReference type="SUPFAM" id="SSF53756">
    <property type="entry name" value="UDP-Glycosyltransferase/glycogen phosphorylase"/>
    <property type="match status" value="1"/>
</dbReference>
<reference evidence="5" key="1">
    <citation type="submission" date="2023-06" db="EMBL/GenBank/DDBJ databases">
        <authorList>
            <consortium name="Lawrence Berkeley National Laboratory"/>
            <person name="Ahrendt S."/>
            <person name="Sahu N."/>
            <person name="Indic B."/>
            <person name="Wong-Bajracharya J."/>
            <person name="Merenyi Z."/>
            <person name="Ke H.-M."/>
            <person name="Monk M."/>
            <person name="Kocsube S."/>
            <person name="Drula E."/>
            <person name="Lipzen A."/>
            <person name="Balint B."/>
            <person name="Henrissat B."/>
            <person name="Andreopoulos B."/>
            <person name="Martin F.M."/>
            <person name="Harder C.B."/>
            <person name="Rigling D."/>
            <person name="Ford K.L."/>
            <person name="Foster G.D."/>
            <person name="Pangilinan J."/>
            <person name="Papanicolaou A."/>
            <person name="Barry K."/>
            <person name="LaButti K."/>
            <person name="Viragh M."/>
            <person name="Koriabine M."/>
            <person name="Yan M."/>
            <person name="Riley R."/>
            <person name="Champramary S."/>
            <person name="Plett K.L."/>
            <person name="Tsai I.J."/>
            <person name="Slot J."/>
            <person name="Sipos G."/>
            <person name="Plett J."/>
            <person name="Nagy L.G."/>
            <person name="Grigoriev I.V."/>
        </authorList>
    </citation>
    <scope>NUCLEOTIDE SEQUENCE</scope>
    <source>
        <strain evidence="5">CCBAS 213</strain>
    </source>
</reference>
<dbReference type="FunFam" id="3.40.50.2000:FF:000009">
    <property type="entry name" value="Sterol 3-beta-glucosyltransferase UGT80A2"/>
    <property type="match status" value="1"/>
</dbReference>
<evidence type="ECO:0000259" key="3">
    <source>
        <dbReference type="Pfam" id="PF03033"/>
    </source>
</evidence>
<keyword evidence="1" id="KW-0808">Transferase</keyword>
<dbReference type="PANTHER" id="PTHR48050">
    <property type="entry name" value="STEROL 3-BETA-GLUCOSYLTRANSFERASE"/>
    <property type="match status" value="1"/>
</dbReference>